<dbReference type="Proteomes" id="UP000680206">
    <property type="component" value="Unassembled WGS sequence"/>
</dbReference>
<name>A0ABS3RHG3_9ACTN</name>
<organism evidence="2 3">
    <name type="scientific">Actinomadura violacea</name>
    <dbReference type="NCBI Taxonomy" id="2819934"/>
    <lineage>
        <taxon>Bacteria</taxon>
        <taxon>Bacillati</taxon>
        <taxon>Actinomycetota</taxon>
        <taxon>Actinomycetes</taxon>
        <taxon>Streptosporangiales</taxon>
        <taxon>Thermomonosporaceae</taxon>
        <taxon>Actinomadura</taxon>
    </lineage>
</organism>
<evidence type="ECO:0000259" key="1">
    <source>
        <dbReference type="Pfam" id="PF04149"/>
    </source>
</evidence>
<evidence type="ECO:0000313" key="2">
    <source>
        <dbReference type="EMBL" id="MBO2456165.1"/>
    </source>
</evidence>
<dbReference type="EMBL" id="JAGEPF010000001">
    <property type="protein sequence ID" value="MBO2456165.1"/>
    <property type="molecule type" value="Genomic_DNA"/>
</dbReference>
<dbReference type="InterPro" id="IPR007278">
    <property type="entry name" value="DUF397"/>
</dbReference>
<dbReference type="RefSeq" id="WP_208235788.1">
    <property type="nucleotide sequence ID" value="NZ_JAGEPF010000001.1"/>
</dbReference>
<accession>A0ABS3RHG3</accession>
<sequence>MDLTSVLWRKSSMSTNNGGACVELASVSRSVAIRDSKDPDGPKLVFDRHDFAAFLERVKR</sequence>
<comment type="caution">
    <text evidence="2">The sequence shown here is derived from an EMBL/GenBank/DDBJ whole genome shotgun (WGS) entry which is preliminary data.</text>
</comment>
<evidence type="ECO:0000313" key="3">
    <source>
        <dbReference type="Proteomes" id="UP000680206"/>
    </source>
</evidence>
<proteinExistence type="predicted"/>
<dbReference type="Pfam" id="PF04149">
    <property type="entry name" value="DUF397"/>
    <property type="match status" value="1"/>
</dbReference>
<gene>
    <name evidence="2" type="ORF">J4709_01015</name>
</gene>
<feature type="domain" description="DUF397" evidence="1">
    <location>
        <begin position="8"/>
        <end position="59"/>
    </location>
</feature>
<keyword evidence="3" id="KW-1185">Reference proteome</keyword>
<reference evidence="2 3" key="1">
    <citation type="submission" date="2021-03" db="EMBL/GenBank/DDBJ databases">
        <title>Actinomadura violae sp. nov., isolated from lichen in Thailand.</title>
        <authorList>
            <person name="Kanchanasin P."/>
            <person name="Saeng-In P."/>
            <person name="Phongsopitanun W."/>
            <person name="Yuki M."/>
            <person name="Kudo T."/>
            <person name="Ohkuma M."/>
            <person name="Tanasupawat S."/>
        </authorList>
    </citation>
    <scope>NUCLEOTIDE SEQUENCE [LARGE SCALE GENOMIC DNA]</scope>
    <source>
        <strain evidence="2 3">LCR2-06</strain>
    </source>
</reference>
<protein>
    <submittedName>
        <fullName evidence="2">DUF397 domain-containing protein</fullName>
    </submittedName>
</protein>